<dbReference type="PRINTS" id="PR00618">
    <property type="entry name" value="DKSAZNFINGER"/>
</dbReference>
<keyword evidence="2" id="KW-0863">Zinc-finger</keyword>
<dbReference type="SUPFAM" id="SSF57716">
    <property type="entry name" value="Glucocorticoid receptor-like (DNA-binding domain)"/>
    <property type="match status" value="1"/>
</dbReference>
<dbReference type="NCBIfam" id="NF008243">
    <property type="entry name" value="PRK11019.1"/>
    <property type="match status" value="1"/>
</dbReference>
<protein>
    <recommendedName>
        <fullName evidence="5">Zinc finger DksA/TraR C4-type domain-containing protein</fullName>
    </recommendedName>
</protein>
<feature type="zinc finger region" description="dksA C4-type" evidence="4">
    <location>
        <begin position="40"/>
        <end position="64"/>
    </location>
</feature>
<name>A0A099FHB6_9RHOB</name>
<proteinExistence type="predicted"/>
<dbReference type="PANTHER" id="PTHR38777:SF1">
    <property type="entry name" value="DNAK SUPPRESSOR PROTEIN"/>
    <property type="match status" value="1"/>
</dbReference>
<dbReference type="GO" id="GO:1900378">
    <property type="term" value="P:positive regulation of secondary metabolite biosynthetic process"/>
    <property type="evidence" value="ECO:0007669"/>
    <property type="project" value="TreeGrafter"/>
</dbReference>
<evidence type="ECO:0000259" key="5">
    <source>
        <dbReference type="Pfam" id="PF01258"/>
    </source>
</evidence>
<dbReference type="Proteomes" id="UP000029917">
    <property type="component" value="Unassembled WGS sequence"/>
</dbReference>
<dbReference type="InterPro" id="IPR000962">
    <property type="entry name" value="Znf_DskA_TraR"/>
</dbReference>
<evidence type="ECO:0000256" key="3">
    <source>
        <dbReference type="ARBA" id="ARBA00022833"/>
    </source>
</evidence>
<gene>
    <name evidence="6" type="ORF">IC63_00410</name>
</gene>
<dbReference type="STRING" id="690417.IC63_00410"/>
<organism evidence="6 7">
    <name type="scientific">Paracoccus sphaerophysae</name>
    <dbReference type="NCBI Taxonomy" id="690417"/>
    <lineage>
        <taxon>Bacteria</taxon>
        <taxon>Pseudomonadati</taxon>
        <taxon>Pseudomonadota</taxon>
        <taxon>Alphaproteobacteria</taxon>
        <taxon>Rhodobacterales</taxon>
        <taxon>Paracoccaceae</taxon>
        <taxon>Paracoccus</taxon>
    </lineage>
</organism>
<keyword evidence="7" id="KW-1185">Reference proteome</keyword>
<dbReference type="InterPro" id="IPR012783">
    <property type="entry name" value="Znf_C4_TraR"/>
</dbReference>
<dbReference type="Gene3D" id="1.20.120.910">
    <property type="entry name" value="DksA, coiled-coil domain"/>
    <property type="match status" value="1"/>
</dbReference>
<dbReference type="PROSITE" id="PS51128">
    <property type="entry name" value="ZF_DKSA_2"/>
    <property type="match status" value="1"/>
</dbReference>
<dbReference type="OrthoDB" id="962301at2"/>
<dbReference type="GO" id="GO:0008270">
    <property type="term" value="F:zinc ion binding"/>
    <property type="evidence" value="ECO:0007669"/>
    <property type="project" value="UniProtKB-KW"/>
</dbReference>
<keyword evidence="1" id="KW-0479">Metal-binding</keyword>
<keyword evidence="3" id="KW-0862">Zinc</keyword>
<accession>A0A099FHB6</accession>
<evidence type="ECO:0000313" key="7">
    <source>
        <dbReference type="Proteomes" id="UP000029917"/>
    </source>
</evidence>
<dbReference type="InterPro" id="IPR020460">
    <property type="entry name" value="Znf_C4-type_bac"/>
</dbReference>
<feature type="domain" description="Zinc finger DksA/TraR C4-type" evidence="5">
    <location>
        <begin position="39"/>
        <end position="69"/>
    </location>
</feature>
<evidence type="ECO:0000256" key="1">
    <source>
        <dbReference type="ARBA" id="ARBA00022723"/>
    </source>
</evidence>
<dbReference type="AlphaFoldDB" id="A0A099FHB6"/>
<reference evidence="6 7" key="2">
    <citation type="submission" date="2014-10" db="EMBL/GenBank/DDBJ databases">
        <title>Paracoccus sanguinis sp. nov., isolated from clinical specimens of New York State patients.</title>
        <authorList>
            <person name="Mingle L.A."/>
            <person name="Cole J.A."/>
            <person name="Lapierre P."/>
            <person name="Musser K.A."/>
        </authorList>
    </citation>
    <scope>NUCLEOTIDE SEQUENCE [LARGE SCALE GENOMIC DNA]</scope>
    <source>
        <strain evidence="6 7">HAMBI 3106</strain>
    </source>
</reference>
<evidence type="ECO:0000313" key="6">
    <source>
        <dbReference type="EMBL" id="KGJ09646.1"/>
    </source>
</evidence>
<dbReference type="RefSeq" id="WP_036715885.1">
    <property type="nucleotide sequence ID" value="NZ_CALUAY010000008.1"/>
</dbReference>
<dbReference type="PANTHER" id="PTHR38777">
    <property type="entry name" value="FELS-2 PROPHAGE PROTEIN"/>
    <property type="match status" value="1"/>
</dbReference>
<comment type="caution">
    <text evidence="6">The sequence shown here is derived from an EMBL/GenBank/DDBJ whole genome shotgun (WGS) entry which is preliminary data.</text>
</comment>
<evidence type="ECO:0000256" key="2">
    <source>
        <dbReference type="ARBA" id="ARBA00022771"/>
    </source>
</evidence>
<dbReference type="EMBL" id="JRKS01000001">
    <property type="protein sequence ID" value="KGJ09646.1"/>
    <property type="molecule type" value="Genomic_DNA"/>
</dbReference>
<sequence length="89" mass="9402">MAGGWATDGAVNEQIEISTEEALARVRMRARAGGESLAECADCGEPIPEARRLAVPGVTLCIACQTEADRSFRPAGGINRRGSKDSQLK</sequence>
<dbReference type="Pfam" id="PF01258">
    <property type="entry name" value="zf-dskA_traR"/>
    <property type="match status" value="1"/>
</dbReference>
<reference evidence="6 7" key="1">
    <citation type="submission" date="2014-09" db="EMBL/GenBank/DDBJ databases">
        <authorList>
            <person name="McGinnis J.M."/>
            <person name="Wolfgang W.J."/>
        </authorList>
    </citation>
    <scope>NUCLEOTIDE SEQUENCE [LARGE SCALE GENOMIC DNA]</scope>
    <source>
        <strain evidence="6 7">HAMBI 3106</strain>
    </source>
</reference>
<dbReference type="NCBIfam" id="TIGR02419">
    <property type="entry name" value="C4_traR_proteo"/>
    <property type="match status" value="1"/>
</dbReference>
<evidence type="ECO:0000256" key="4">
    <source>
        <dbReference type="PROSITE-ProRule" id="PRU00510"/>
    </source>
</evidence>